<dbReference type="Pfam" id="PF08626">
    <property type="entry name" value="TRAPPC9-Trs120"/>
    <property type="match status" value="1"/>
</dbReference>
<dbReference type="PANTHER" id="PTHR21512">
    <property type="entry name" value="TRAFFICKING PROTEIN PARTICLE COMPLEX SUBUNIT 9"/>
    <property type="match status" value="1"/>
</dbReference>
<feature type="region of interest" description="Disordered" evidence="1">
    <location>
        <begin position="242"/>
        <end position="264"/>
    </location>
</feature>
<evidence type="ECO:0000259" key="2">
    <source>
        <dbReference type="Pfam" id="PF08626"/>
    </source>
</evidence>
<feature type="compositionally biased region" description="Polar residues" evidence="1">
    <location>
        <begin position="252"/>
        <end position="264"/>
    </location>
</feature>
<dbReference type="EMBL" id="QUTF01012160">
    <property type="protein sequence ID" value="RHZ25091.1"/>
    <property type="molecule type" value="Genomic_DNA"/>
</dbReference>
<dbReference type="Proteomes" id="UP000286510">
    <property type="component" value="Unassembled WGS sequence"/>
</dbReference>
<evidence type="ECO:0000313" key="5">
    <source>
        <dbReference type="EMBL" id="RHZ26475.1"/>
    </source>
</evidence>
<evidence type="ECO:0000313" key="4">
    <source>
        <dbReference type="EMBL" id="RHZ25091.1"/>
    </source>
</evidence>
<dbReference type="InterPro" id="IPR058563">
    <property type="entry name" value="Trs120_TRAPPC9_N"/>
</dbReference>
<protein>
    <recommendedName>
        <fullName evidence="2">Trs120/TRAPPC9 N-terminal domain-containing protein</fullName>
    </recommendedName>
</protein>
<feature type="compositionally biased region" description="Polar residues" evidence="1">
    <location>
        <begin position="753"/>
        <end position="786"/>
    </location>
</feature>
<organism evidence="3 7">
    <name type="scientific">Aphanomyces astaci</name>
    <name type="common">Crayfish plague agent</name>
    <dbReference type="NCBI Taxonomy" id="112090"/>
    <lineage>
        <taxon>Eukaryota</taxon>
        <taxon>Sar</taxon>
        <taxon>Stramenopiles</taxon>
        <taxon>Oomycota</taxon>
        <taxon>Saprolegniomycetes</taxon>
        <taxon>Saprolegniales</taxon>
        <taxon>Verrucalvaceae</taxon>
        <taxon>Aphanomyces</taxon>
    </lineage>
</organism>
<evidence type="ECO:0000313" key="3">
    <source>
        <dbReference type="EMBL" id="RHY04075.1"/>
    </source>
</evidence>
<dbReference type="PANTHER" id="PTHR21512:SF5">
    <property type="entry name" value="TRAFFICKING PROTEIN PARTICLE COMPLEX SUBUNIT 9"/>
    <property type="match status" value="1"/>
</dbReference>
<evidence type="ECO:0000313" key="6">
    <source>
        <dbReference type="Proteomes" id="UP000266196"/>
    </source>
</evidence>
<gene>
    <name evidence="3" type="ORF">DYB25_000913</name>
    <name evidence="4" type="ORF">DYB26_002712</name>
    <name evidence="5" type="ORF">DYB31_001171</name>
</gene>
<evidence type="ECO:0000313" key="8">
    <source>
        <dbReference type="Proteomes" id="UP000286510"/>
    </source>
</evidence>
<proteinExistence type="predicted"/>
<dbReference type="VEuPathDB" id="FungiDB:H257_18345"/>
<dbReference type="EMBL" id="QUTA01008312">
    <property type="protein sequence ID" value="RHY04075.1"/>
    <property type="molecule type" value="Genomic_DNA"/>
</dbReference>
<evidence type="ECO:0000313" key="7">
    <source>
        <dbReference type="Proteomes" id="UP000266239"/>
    </source>
</evidence>
<dbReference type="EMBL" id="QUTE01008062">
    <property type="protein sequence ID" value="RHZ26475.1"/>
    <property type="molecule type" value="Genomic_DNA"/>
</dbReference>
<dbReference type="VEuPathDB" id="FungiDB:H257_18343"/>
<dbReference type="Proteomes" id="UP000266239">
    <property type="component" value="Unassembled WGS sequence"/>
</dbReference>
<reference evidence="6 7" key="1">
    <citation type="submission" date="2018-08" db="EMBL/GenBank/DDBJ databases">
        <title>Aphanomyces genome sequencing and annotation.</title>
        <authorList>
            <person name="Minardi D."/>
            <person name="Oidtmann B."/>
            <person name="Van Der Giezen M."/>
            <person name="Studholme D.J."/>
        </authorList>
    </citation>
    <scope>NUCLEOTIDE SEQUENCE [LARGE SCALE GENOMIC DNA]</scope>
    <source>
        <strain evidence="5 6">197901</strain>
        <strain evidence="4 8">FDL457</strain>
        <strain evidence="3 7">Yx</strain>
    </source>
</reference>
<feature type="region of interest" description="Disordered" evidence="1">
    <location>
        <begin position="751"/>
        <end position="786"/>
    </location>
</feature>
<evidence type="ECO:0000256" key="1">
    <source>
        <dbReference type="SAM" id="MobiDB-lite"/>
    </source>
</evidence>
<sequence>MPVGNIPRHMYMEGIRMLQASAVITMSSLTRPGGYSAELSPFRALSWDSATSIVYRFEDTLSQASSSSTLSSASCDEVHAWNRPLGVIGLCHCPSTADLRDAYADFKRAALKYPSAIIQKVYAFEHAFGAGTLEDVSALDDLVMFPLAAPLSDGHTTVSLHLQVVLDAMTVTILMSLESTVRGVLRQHQQQAGAAIVPSADLSESGFGLLSTQVDPPATTSPSPAAAAAPIHSPAFLGTSSGMSTPAALRTGSGNSTLLPRPSGVTTTASAMDLSERNVCTTHALVSRKQMPRSNRSRQEKLVADYALVVGCVPDAVDYYTTAIDGLRDDEKKSAPKSGTNPADGLWLGAALEGYVTALYLTMQRQKGDKAVIGGNGVKLNVEMIEKASEAIAWYAKVGCVALEANLVTAMGWYYTELVDDDLVGGRGGNRRHPLQRTCADEAEWIRRLCIETHHRLLLLGVRNAEPFPSSHTSSQVSIKHVLAVARQCRRIGYTRKELLYVLDASALLCLRSRSRMISSSSSPTMDLHAAYVLVQQVLHGLSTPIHNPQSSGNASDNERGPVVAVVGWSRLRFYVLRHVIGLARKLHRPHEVATHTLALLDLLVHDPTAITASGDAAAGSAAWNEPVFSATLHIHVVDTTGALKTPLTRGGLHTAPTVYATPPPSMEKEVKKAAVMLLQHSNSSSLLSSSYFKHLPLLTSTTGTNPPPPPSSGSTTPRQLLLSTPRQLMSAVLSNTSTSSSAFFDAPDVAAGQSSPQPTTHIPVDSTATTTPSINQHPSSDTTTQWTNPVQEWQHACWRLLHDDTSSTNSRIDLPLTKLNGLVRIERFQVGRRAVPTSNAHATTRSGLRRLDAVLRAVQRKSTAPPPNPSTFFYNPFQAKGDAITTNNNTTTDDENDTMYPVHASIDLELVVHNPTDIDVLFPHVAAWVAQGDPDDSSTIKAQCPPVVLQLTPRQSNITTRLTVRPTHIGPMVVLGCLLRLKHQTLRYKLERPVVLEIVPALPTLTFRPSPATASSMFQHQLHRVSVDVINPSGLCASHLFMDMTIMVHMPPSHAKANTATVLLVNSLHLDTADSSPSSAGVHKVTVAGGVDVECSLPPGFDHLDGQSSVSMDVTVHCAHACTVEIQLRALYGHSLTHEKLYRETAATVSITCEPAVCITALAPLFLAGSDGQDGCISSMWVAELWNPSPSVLFHVHVDGELAANVPVPPLCVRRMLLPSSLVRTPFTWTTPSSGASGAIPTPDTTTTAIRACPRHELPMDVPWTLHVALGQHASPLMLTSMPLHKFFQVVVHVMPRDRGNQPTCRLPLLLSVQIHVLEQVPSVGGGLQLRPTTNMVVAGQLAYQPSVEHPHVVQVMAMTHGVYCIRCVGMWAQGGTDNSQLCRFCKMADWDAETLDTVYASMRDDISSTKLRFPASKVAAIIGLHEYGDPDLDDLLALDASVLHMEVTTKDAELDALIRKSGADAALNTLLQWTTDTRTTAKVNHALGLSDNAKSVINKACKKNKLTTAEAKTLHQGLASKVWQSVGKRNDVRVHSTNDKLYYLYFPHPIQAKALTTGDLPSCGCRQAIALEHFIERVEVDKMTSSASVGEGGSQHRTGQHFSICGMIDGVADVLSINDVDDTWSTELILVEVKNRMRQFRHPVPLYDVIQMAVYMKMLGVRQGDMVQCIHQVILFEVI</sequence>
<name>A0A397ACL4_APHAT</name>
<dbReference type="Proteomes" id="UP000266196">
    <property type="component" value="Unassembled WGS sequence"/>
</dbReference>
<comment type="caution">
    <text evidence="3">The sequence shown here is derived from an EMBL/GenBank/DDBJ whole genome shotgun (WGS) entry which is preliminary data.</text>
</comment>
<dbReference type="GO" id="GO:0005802">
    <property type="term" value="C:trans-Golgi network"/>
    <property type="evidence" value="ECO:0007669"/>
    <property type="project" value="TreeGrafter"/>
</dbReference>
<accession>A0A397ACL4</accession>
<feature type="domain" description="Trs120/TRAPPC9 N-terminal" evidence="2">
    <location>
        <begin position="1"/>
        <end position="362"/>
    </location>
</feature>
<feature type="region of interest" description="Disordered" evidence="1">
    <location>
        <begin position="699"/>
        <end position="719"/>
    </location>
</feature>
<dbReference type="InterPro" id="IPR013935">
    <property type="entry name" value="Trs120_TRAPPC9"/>
</dbReference>